<dbReference type="Pfam" id="PF07330">
    <property type="entry name" value="DUF1467"/>
    <property type="match status" value="1"/>
</dbReference>
<reference evidence="2" key="1">
    <citation type="journal article" date="2014" name="Int. J. Syst. Evol. Microbiol.">
        <title>Complete genome sequence of Corynebacterium casei LMG S-19264T (=DSM 44701T), isolated from a smear-ripened cheese.</title>
        <authorList>
            <consortium name="US DOE Joint Genome Institute (JGI-PGF)"/>
            <person name="Walter F."/>
            <person name="Albersmeier A."/>
            <person name="Kalinowski J."/>
            <person name="Ruckert C."/>
        </authorList>
    </citation>
    <scope>NUCLEOTIDE SEQUENCE</scope>
    <source>
        <strain evidence="2">CGMCC 1.15880</strain>
    </source>
</reference>
<proteinExistence type="predicted"/>
<keyword evidence="1" id="KW-0472">Membrane</keyword>
<feature type="transmembrane region" description="Helical" evidence="1">
    <location>
        <begin position="53"/>
        <end position="76"/>
    </location>
</feature>
<feature type="transmembrane region" description="Helical" evidence="1">
    <location>
        <begin position="6"/>
        <end position="24"/>
    </location>
</feature>
<evidence type="ECO:0008006" key="4">
    <source>
        <dbReference type="Google" id="ProtNLM"/>
    </source>
</evidence>
<keyword evidence="1" id="KW-0812">Transmembrane</keyword>
<dbReference type="AlphaFoldDB" id="A0A916VNK3"/>
<gene>
    <name evidence="2" type="ORF">GCM10011498_11180</name>
</gene>
<organism evidence="2 3">
    <name type="scientific">Neptunicoccus cionae</name>
    <dbReference type="NCBI Taxonomy" id="2035344"/>
    <lineage>
        <taxon>Bacteria</taxon>
        <taxon>Pseudomonadati</taxon>
        <taxon>Pseudomonadota</taxon>
        <taxon>Alphaproteobacteria</taxon>
        <taxon>Rhodobacterales</taxon>
        <taxon>Paracoccaceae</taxon>
        <taxon>Neptunicoccus</taxon>
    </lineage>
</organism>
<keyword evidence="3" id="KW-1185">Reference proteome</keyword>
<evidence type="ECO:0000313" key="2">
    <source>
        <dbReference type="EMBL" id="GGA13026.1"/>
    </source>
</evidence>
<accession>A0A916VNK3</accession>
<protein>
    <recommendedName>
        <fullName evidence="4">DUF1467 domain-containing protein</fullName>
    </recommendedName>
</protein>
<dbReference type="RefSeq" id="WP_188671856.1">
    <property type="nucleotide sequence ID" value="NZ_BMKA01000002.1"/>
</dbReference>
<reference evidence="2" key="2">
    <citation type="submission" date="2020-09" db="EMBL/GenBank/DDBJ databases">
        <authorList>
            <person name="Sun Q."/>
            <person name="Zhou Y."/>
        </authorList>
    </citation>
    <scope>NUCLEOTIDE SEQUENCE</scope>
    <source>
        <strain evidence="2">CGMCC 1.15880</strain>
    </source>
</reference>
<sequence>MTIGAALVLYAVVWFMTLFIVLPIRLKSQTEDGDVVKGTPPSAPANPQLGKRALIVTGISAVIWLGLFGVIVSGVIPLETFDFYNGIKSGHY</sequence>
<keyword evidence="1" id="KW-1133">Transmembrane helix</keyword>
<evidence type="ECO:0000313" key="3">
    <source>
        <dbReference type="Proteomes" id="UP000628017"/>
    </source>
</evidence>
<dbReference type="Proteomes" id="UP000628017">
    <property type="component" value="Unassembled WGS sequence"/>
</dbReference>
<evidence type="ECO:0000256" key="1">
    <source>
        <dbReference type="SAM" id="Phobius"/>
    </source>
</evidence>
<dbReference type="EMBL" id="BMKA01000002">
    <property type="protein sequence ID" value="GGA13026.1"/>
    <property type="molecule type" value="Genomic_DNA"/>
</dbReference>
<dbReference type="InterPro" id="IPR009935">
    <property type="entry name" value="DUF1467"/>
</dbReference>
<name>A0A916VNK3_9RHOB</name>
<comment type="caution">
    <text evidence="2">The sequence shown here is derived from an EMBL/GenBank/DDBJ whole genome shotgun (WGS) entry which is preliminary data.</text>
</comment>